<dbReference type="InterPro" id="IPR035906">
    <property type="entry name" value="MetI-like_sf"/>
</dbReference>
<dbReference type="PROSITE" id="PS50928">
    <property type="entry name" value="ABC_TM1"/>
    <property type="match status" value="1"/>
</dbReference>
<feature type="transmembrane region" description="Helical" evidence="7">
    <location>
        <begin position="6"/>
        <end position="30"/>
    </location>
</feature>
<evidence type="ECO:0000256" key="5">
    <source>
        <dbReference type="ARBA" id="ARBA00022989"/>
    </source>
</evidence>
<keyword evidence="5 7" id="KW-1133">Transmembrane helix</keyword>
<dbReference type="GO" id="GO:0055085">
    <property type="term" value="P:transmembrane transport"/>
    <property type="evidence" value="ECO:0007669"/>
    <property type="project" value="InterPro"/>
</dbReference>
<keyword evidence="6 7" id="KW-0472">Membrane</keyword>
<feature type="transmembrane region" description="Helical" evidence="7">
    <location>
        <begin position="137"/>
        <end position="158"/>
    </location>
</feature>
<dbReference type="AlphaFoldDB" id="A0A9X8Y7F3"/>
<evidence type="ECO:0000256" key="3">
    <source>
        <dbReference type="ARBA" id="ARBA00022475"/>
    </source>
</evidence>
<reference evidence="9 10" key="1">
    <citation type="submission" date="2019-03" db="EMBL/GenBank/DDBJ databases">
        <title>Genomic Encyclopedia of Type Strains, Phase IV (KMG-IV): sequencing the most valuable type-strain genomes for metagenomic binning, comparative biology and taxonomic classification.</title>
        <authorList>
            <person name="Goeker M."/>
        </authorList>
    </citation>
    <scope>NUCLEOTIDE SEQUENCE [LARGE SCALE GENOMIC DNA]</scope>
    <source>
        <strain evidence="9 10">DSM 100433</strain>
    </source>
</reference>
<feature type="transmembrane region" description="Helical" evidence="7">
    <location>
        <begin position="104"/>
        <end position="125"/>
    </location>
</feature>
<dbReference type="PANTHER" id="PTHR43744:SF12">
    <property type="entry name" value="ABC TRANSPORTER PERMEASE PROTEIN MG189-RELATED"/>
    <property type="match status" value="1"/>
</dbReference>
<accession>A0A9X8Y7F3</accession>
<evidence type="ECO:0000313" key="10">
    <source>
        <dbReference type="Proteomes" id="UP000294682"/>
    </source>
</evidence>
<evidence type="ECO:0000259" key="8">
    <source>
        <dbReference type="PROSITE" id="PS50928"/>
    </source>
</evidence>
<dbReference type="Gene3D" id="1.10.3720.10">
    <property type="entry name" value="MetI-like"/>
    <property type="match status" value="1"/>
</dbReference>
<dbReference type="PANTHER" id="PTHR43744">
    <property type="entry name" value="ABC TRANSPORTER PERMEASE PROTEIN MG189-RELATED-RELATED"/>
    <property type="match status" value="1"/>
</dbReference>
<comment type="caution">
    <text evidence="9">The sequence shown here is derived from an EMBL/GenBank/DDBJ whole genome shotgun (WGS) entry which is preliminary data.</text>
</comment>
<dbReference type="RefSeq" id="WP_242942088.1">
    <property type="nucleotide sequence ID" value="NZ_JADNAH010000008.1"/>
</dbReference>
<dbReference type="Pfam" id="PF00528">
    <property type="entry name" value="BPD_transp_1"/>
    <property type="match status" value="1"/>
</dbReference>
<evidence type="ECO:0000256" key="4">
    <source>
        <dbReference type="ARBA" id="ARBA00022692"/>
    </source>
</evidence>
<evidence type="ECO:0000313" key="9">
    <source>
        <dbReference type="EMBL" id="TCL41892.1"/>
    </source>
</evidence>
<feature type="transmembrane region" description="Helical" evidence="7">
    <location>
        <begin position="75"/>
        <end position="95"/>
    </location>
</feature>
<feature type="transmembrane region" description="Helical" evidence="7">
    <location>
        <begin position="237"/>
        <end position="258"/>
    </location>
</feature>
<evidence type="ECO:0000256" key="6">
    <source>
        <dbReference type="ARBA" id="ARBA00023136"/>
    </source>
</evidence>
<dbReference type="GO" id="GO:0005886">
    <property type="term" value="C:plasma membrane"/>
    <property type="evidence" value="ECO:0007669"/>
    <property type="project" value="UniProtKB-SubCell"/>
</dbReference>
<dbReference type="Proteomes" id="UP000294682">
    <property type="component" value="Unassembled WGS sequence"/>
</dbReference>
<dbReference type="CDD" id="cd06261">
    <property type="entry name" value="TM_PBP2"/>
    <property type="match status" value="1"/>
</dbReference>
<name>A0A9X8Y7F3_9FIRM</name>
<dbReference type="EMBL" id="SLUK01000012">
    <property type="protein sequence ID" value="TCL41892.1"/>
    <property type="molecule type" value="Genomic_DNA"/>
</dbReference>
<dbReference type="SUPFAM" id="SSF161098">
    <property type="entry name" value="MetI-like"/>
    <property type="match status" value="1"/>
</dbReference>
<evidence type="ECO:0000256" key="1">
    <source>
        <dbReference type="ARBA" id="ARBA00004651"/>
    </source>
</evidence>
<feature type="domain" description="ABC transmembrane type-1" evidence="8">
    <location>
        <begin position="69"/>
        <end position="258"/>
    </location>
</feature>
<dbReference type="InterPro" id="IPR000515">
    <property type="entry name" value="MetI-like"/>
</dbReference>
<keyword evidence="4 7" id="KW-0812">Transmembrane</keyword>
<keyword evidence="2 7" id="KW-0813">Transport</keyword>
<organism evidence="9 10">
    <name type="scientific">Harryflintia acetispora</name>
    <dbReference type="NCBI Taxonomy" id="1849041"/>
    <lineage>
        <taxon>Bacteria</taxon>
        <taxon>Bacillati</taxon>
        <taxon>Bacillota</taxon>
        <taxon>Clostridia</taxon>
        <taxon>Eubacteriales</taxon>
        <taxon>Oscillospiraceae</taxon>
        <taxon>Harryflintia</taxon>
    </lineage>
</organism>
<evidence type="ECO:0000256" key="2">
    <source>
        <dbReference type="ARBA" id="ARBA00022448"/>
    </source>
</evidence>
<keyword evidence="3" id="KW-1003">Cell membrane</keyword>
<comment type="similarity">
    <text evidence="7">Belongs to the binding-protein-dependent transport system permease family.</text>
</comment>
<proteinExistence type="inferred from homology"/>
<protein>
    <submittedName>
        <fullName evidence="9">Carbohydrate ABC transporter membrane protein 2 (CUT1 family)</fullName>
    </submittedName>
</protein>
<comment type="subcellular location">
    <subcellularLocation>
        <location evidence="1 7">Cell membrane</location>
        <topology evidence="1 7">Multi-pass membrane protein</topology>
    </subcellularLocation>
</comment>
<gene>
    <name evidence="9" type="ORF">EDD78_11262</name>
</gene>
<sequence>MKDKTVRVFLVIFLSLGSVVMMFPFVWMVLNAFKTTSEILAVPPSLFPKVIYLGGYVKLFSESPILYWFRNSLVVVTAVVILQLFTSSLSGYIFAKFDFRFKNFCFIMVLLTLMIPFQVIMIPVYLIVSKLHLLNTLYALIVPSMVSAFGLFLCKQFIETIPTDLIHAARIDGAGEFRIYGSIILPNVRSTLSALAIFTFMGTWNDYLWPLITINDTNRMTIPLALNFFSGQHSKELNVVMAACTVVILPEIIVYLLFQKQFIQGMALSGMKA</sequence>
<keyword evidence="10" id="KW-1185">Reference proteome</keyword>
<evidence type="ECO:0000256" key="7">
    <source>
        <dbReference type="RuleBase" id="RU363032"/>
    </source>
</evidence>
<feature type="transmembrane region" description="Helical" evidence="7">
    <location>
        <begin position="179"/>
        <end position="201"/>
    </location>
</feature>